<dbReference type="AlphaFoldDB" id="A0A8H4YVQ8"/>
<evidence type="ECO:0000313" key="3">
    <source>
        <dbReference type="Proteomes" id="UP000573603"/>
    </source>
</evidence>
<name>A0A8H4YVQ8_9HYPO</name>
<feature type="compositionally biased region" description="Polar residues" evidence="1">
    <location>
        <begin position="404"/>
        <end position="425"/>
    </location>
</feature>
<organism evidence="2 3">
    <name type="scientific">Fusarium anthophilum</name>
    <dbReference type="NCBI Taxonomy" id="48485"/>
    <lineage>
        <taxon>Eukaryota</taxon>
        <taxon>Fungi</taxon>
        <taxon>Dikarya</taxon>
        <taxon>Ascomycota</taxon>
        <taxon>Pezizomycotina</taxon>
        <taxon>Sordariomycetes</taxon>
        <taxon>Hypocreomycetidae</taxon>
        <taxon>Hypocreales</taxon>
        <taxon>Nectriaceae</taxon>
        <taxon>Fusarium</taxon>
        <taxon>Fusarium fujikuroi species complex</taxon>
    </lineage>
</organism>
<feature type="compositionally biased region" description="Low complexity" evidence="1">
    <location>
        <begin position="521"/>
        <end position="530"/>
    </location>
</feature>
<comment type="caution">
    <text evidence="2">The sequence shown here is derived from an EMBL/GenBank/DDBJ whole genome shotgun (WGS) entry which is preliminary data.</text>
</comment>
<feature type="compositionally biased region" description="Low complexity" evidence="1">
    <location>
        <begin position="455"/>
        <end position="465"/>
    </location>
</feature>
<feature type="region of interest" description="Disordered" evidence="1">
    <location>
        <begin position="129"/>
        <end position="167"/>
    </location>
</feature>
<feature type="region of interest" description="Disordered" evidence="1">
    <location>
        <begin position="547"/>
        <end position="609"/>
    </location>
</feature>
<feature type="region of interest" description="Disordered" evidence="1">
    <location>
        <begin position="439"/>
        <end position="535"/>
    </location>
</feature>
<feature type="compositionally biased region" description="Polar residues" evidence="1">
    <location>
        <begin position="86"/>
        <end position="98"/>
    </location>
</feature>
<proteinExistence type="predicted"/>
<evidence type="ECO:0000256" key="1">
    <source>
        <dbReference type="SAM" id="MobiDB-lite"/>
    </source>
</evidence>
<feature type="compositionally biased region" description="Basic residues" evidence="1">
    <location>
        <begin position="575"/>
        <end position="585"/>
    </location>
</feature>
<dbReference type="EMBL" id="JABEVY010000352">
    <property type="protein sequence ID" value="KAF5235423.1"/>
    <property type="molecule type" value="Genomic_DNA"/>
</dbReference>
<feature type="region of interest" description="Disordered" evidence="1">
    <location>
        <begin position="85"/>
        <end position="111"/>
    </location>
</feature>
<feature type="region of interest" description="Disordered" evidence="1">
    <location>
        <begin position="382"/>
        <end position="427"/>
    </location>
</feature>
<evidence type="ECO:0000313" key="2">
    <source>
        <dbReference type="EMBL" id="KAF5235423.1"/>
    </source>
</evidence>
<dbReference type="Proteomes" id="UP000573603">
    <property type="component" value="Unassembled WGS sequence"/>
</dbReference>
<sequence length="609" mass="64958">MQDIDTESAVRDVAAKVLQTAIESGVNAIESLSDLKAALNVREGELVKMVLSNIERRCTEIQGSGQDKSSGGVTQGMEEYDDTFFAPSQQSSDSTPNSDCDETAQSEGQIPASGAAAVNVNEAPEGNVIVIPTDDEPSQSETSESFHNEGQGTPNKGLLKGGHAKPNNSLRNGGEACKCGCSDFRTPRSIYKHASLCSKVSLSARAKSRFTASQCSYGCSAERSRAYVHEKLDHYFCIGCGDVSILSKSHSGSKPKLIHKISYFLDPKEDNLKWTSSQIIEQVISAIKRQVLKRFPLNSSKLGLMFHEILVTIQSQGHSKHINVYGTEESRVSHRDNALLVEFSKAVEATVPSCVVKDLLALGSDKLGSLLCNKIKIRYTTESTSPSPNVAADEGEPNPDVAGATNSAMSTSRNSISVSTPQQDALSEVDCSMSANINFALPEPTEGGRSTVENPSIASRSPSTSSRDRDTDLTPLLPSPSGDGSHDGIYPAFCEDEDEDLPPASGRISMGPDVSLNQEPSAAASDVASSPTDNNSITVSQVSRMSMQNGMGTTRKRSIDNEGTESSGTQGNNMRNKRKARKARAGHGSLVDAPAVTYDNLESHQVTGK</sequence>
<keyword evidence="3" id="KW-1185">Reference proteome</keyword>
<reference evidence="2 3" key="1">
    <citation type="journal article" date="2020" name="BMC Genomics">
        <title>Correction to: Identification and distribution of gene clusters required for synthesis of sphingolipid metabolism inhibitors in diverse species of the filamentous fungus Fusarium.</title>
        <authorList>
            <person name="Kim H.S."/>
            <person name="Lohmar J.M."/>
            <person name="Busman M."/>
            <person name="Brown D.W."/>
            <person name="Naumann T.A."/>
            <person name="Divon H.H."/>
            <person name="Lysoe E."/>
            <person name="Uhlig S."/>
            <person name="Proctor R.H."/>
        </authorList>
    </citation>
    <scope>NUCLEOTIDE SEQUENCE [LARGE SCALE GENOMIC DNA]</scope>
    <source>
        <strain evidence="2 3">NRRL 25214</strain>
    </source>
</reference>
<protein>
    <submittedName>
        <fullName evidence="2">Uncharacterized protein</fullName>
    </submittedName>
</protein>
<accession>A0A8H4YVQ8</accession>
<feature type="compositionally biased region" description="Polar residues" evidence="1">
    <location>
        <begin position="139"/>
        <end position="154"/>
    </location>
</feature>
<gene>
    <name evidence="2" type="ORF">FANTH_11722</name>
</gene>